<proteinExistence type="predicted"/>
<name>A0A1H8L6C1_9RHOB</name>
<dbReference type="AlphaFoldDB" id="A0A1H8L6C1"/>
<dbReference type="RefSeq" id="WP_091846526.1">
    <property type="nucleotide sequence ID" value="NZ_FOCM01000009.1"/>
</dbReference>
<evidence type="ECO:0000313" key="1">
    <source>
        <dbReference type="EMBL" id="SEO00677.1"/>
    </source>
</evidence>
<protein>
    <recommendedName>
        <fullName evidence="3">FlgN protein</fullName>
    </recommendedName>
</protein>
<gene>
    <name evidence="1" type="ORF">SAMN04488011_109104</name>
</gene>
<accession>A0A1H8L6C1</accession>
<evidence type="ECO:0008006" key="3">
    <source>
        <dbReference type="Google" id="ProtNLM"/>
    </source>
</evidence>
<sequence length="112" mass="12704">MFDGPYRRMVALLDRERDFLRRGDVRGAADLADAKERLIAALQARQPTADEVETLRRKADRNQALVDAAGRGIEAARDRLDAIRRGRDIHAYAANGTREVIRPPENRLQKRA</sequence>
<reference evidence="2" key="1">
    <citation type="submission" date="2016-10" db="EMBL/GenBank/DDBJ databases">
        <authorList>
            <person name="Varghese N."/>
            <person name="Submissions S."/>
        </authorList>
    </citation>
    <scope>NUCLEOTIDE SEQUENCE [LARGE SCALE GENOMIC DNA]</scope>
    <source>
        <strain evidence="2">DSM 26893</strain>
    </source>
</reference>
<organism evidence="1 2">
    <name type="scientific">Palleronia pelagia</name>
    <dbReference type="NCBI Taxonomy" id="387096"/>
    <lineage>
        <taxon>Bacteria</taxon>
        <taxon>Pseudomonadati</taxon>
        <taxon>Pseudomonadota</taxon>
        <taxon>Alphaproteobacteria</taxon>
        <taxon>Rhodobacterales</taxon>
        <taxon>Roseobacteraceae</taxon>
        <taxon>Palleronia</taxon>
    </lineage>
</organism>
<keyword evidence="2" id="KW-1185">Reference proteome</keyword>
<dbReference type="OrthoDB" id="7862860at2"/>
<dbReference type="EMBL" id="FOCM01000009">
    <property type="protein sequence ID" value="SEO00677.1"/>
    <property type="molecule type" value="Genomic_DNA"/>
</dbReference>
<evidence type="ECO:0000313" key="2">
    <source>
        <dbReference type="Proteomes" id="UP000199372"/>
    </source>
</evidence>
<dbReference type="Proteomes" id="UP000199372">
    <property type="component" value="Unassembled WGS sequence"/>
</dbReference>